<dbReference type="EMBL" id="LR031874">
    <property type="protein sequence ID" value="VDD25794.1"/>
    <property type="molecule type" value="Genomic_DNA"/>
</dbReference>
<reference evidence="1" key="1">
    <citation type="submission" date="2018-11" db="EMBL/GenBank/DDBJ databases">
        <authorList>
            <consortium name="Genoscope - CEA"/>
            <person name="William W."/>
        </authorList>
    </citation>
    <scope>NUCLEOTIDE SEQUENCE</scope>
</reference>
<protein>
    <submittedName>
        <fullName evidence="1">Uncharacterized protein</fullName>
    </submittedName>
</protein>
<gene>
    <name evidence="1" type="ORF">BOLC2T11118H</name>
</gene>
<accession>A0A3P6DPZ5</accession>
<feature type="non-terminal residue" evidence="1">
    <location>
        <position position="1"/>
    </location>
</feature>
<proteinExistence type="predicted"/>
<feature type="non-terminal residue" evidence="1">
    <location>
        <position position="84"/>
    </location>
</feature>
<evidence type="ECO:0000313" key="1">
    <source>
        <dbReference type="EMBL" id="VDD25794.1"/>
    </source>
</evidence>
<sequence>LELVTGCPFKIYGVMKAKFLSPDTQYSAYVVKFGEFLKDGGFMDDRDEIRFHITEIKYTYWKYSFIIQGTEFRLVQNLGSGFGW</sequence>
<name>A0A3P6DPZ5_BRAOL</name>
<dbReference type="AlphaFoldDB" id="A0A3P6DPZ5"/>
<organism evidence="1">
    <name type="scientific">Brassica oleracea</name>
    <name type="common">Wild cabbage</name>
    <dbReference type="NCBI Taxonomy" id="3712"/>
    <lineage>
        <taxon>Eukaryota</taxon>
        <taxon>Viridiplantae</taxon>
        <taxon>Streptophyta</taxon>
        <taxon>Embryophyta</taxon>
        <taxon>Tracheophyta</taxon>
        <taxon>Spermatophyta</taxon>
        <taxon>Magnoliopsida</taxon>
        <taxon>eudicotyledons</taxon>
        <taxon>Gunneridae</taxon>
        <taxon>Pentapetalae</taxon>
        <taxon>rosids</taxon>
        <taxon>malvids</taxon>
        <taxon>Brassicales</taxon>
        <taxon>Brassicaceae</taxon>
        <taxon>Brassiceae</taxon>
        <taxon>Brassica</taxon>
    </lineage>
</organism>